<dbReference type="InterPro" id="IPR006143">
    <property type="entry name" value="RND_pump_MFP"/>
</dbReference>
<reference evidence="5 6" key="1">
    <citation type="journal article" date="2011" name="Stand. Genomic Sci.">
        <title>Complete genome sequence of Desulfobulbus propionicus type strain (1pr3).</title>
        <authorList>
            <person name="Pagani I."/>
            <person name="Lapidus A."/>
            <person name="Nolan M."/>
            <person name="Lucas S."/>
            <person name="Hammon N."/>
            <person name="Deshpande S."/>
            <person name="Cheng J.F."/>
            <person name="Chertkov O."/>
            <person name="Davenport K."/>
            <person name="Tapia R."/>
            <person name="Han C."/>
            <person name="Goodwin L."/>
            <person name="Pitluck S."/>
            <person name="Liolios K."/>
            <person name="Mavromatis K."/>
            <person name="Ivanova N."/>
            <person name="Mikhailova N."/>
            <person name="Pati A."/>
            <person name="Chen A."/>
            <person name="Palaniappan K."/>
            <person name="Land M."/>
            <person name="Hauser L."/>
            <person name="Chang Y.J."/>
            <person name="Jeffries C.D."/>
            <person name="Detter J.C."/>
            <person name="Brambilla E."/>
            <person name="Kannan K.P."/>
            <person name="Djao O.D."/>
            <person name="Rohde M."/>
            <person name="Pukall R."/>
            <person name="Spring S."/>
            <person name="Goker M."/>
            <person name="Sikorski J."/>
            <person name="Woyke T."/>
            <person name="Bristow J."/>
            <person name="Eisen J.A."/>
            <person name="Markowitz V."/>
            <person name="Hugenholtz P."/>
            <person name="Kyrpides N.C."/>
            <person name="Klenk H.P."/>
        </authorList>
    </citation>
    <scope>NUCLEOTIDE SEQUENCE [LARGE SCALE GENOMIC DNA]</scope>
    <source>
        <strain evidence="6">ATCC 33891 / DSM 2032 / 1pr3</strain>
    </source>
</reference>
<feature type="domain" description="Multidrug resistance protein MdtA-like barrel-sandwich hybrid" evidence="3">
    <location>
        <begin position="71"/>
        <end position="191"/>
    </location>
</feature>
<dbReference type="Gene3D" id="2.40.50.100">
    <property type="match status" value="1"/>
</dbReference>
<protein>
    <submittedName>
        <fullName evidence="5">Efflux transporter, RND family, MFP subunit</fullName>
    </submittedName>
</protein>
<dbReference type="GO" id="GO:0015562">
    <property type="term" value="F:efflux transmembrane transporter activity"/>
    <property type="evidence" value="ECO:0007669"/>
    <property type="project" value="TreeGrafter"/>
</dbReference>
<dbReference type="PANTHER" id="PTHR30469:SF11">
    <property type="entry name" value="BLL4320 PROTEIN"/>
    <property type="match status" value="1"/>
</dbReference>
<dbReference type="FunFam" id="2.40.30.170:FF:000010">
    <property type="entry name" value="Efflux RND transporter periplasmic adaptor subunit"/>
    <property type="match status" value="1"/>
</dbReference>
<evidence type="ECO:0000259" key="2">
    <source>
        <dbReference type="Pfam" id="PF25876"/>
    </source>
</evidence>
<evidence type="ECO:0000256" key="1">
    <source>
        <dbReference type="ARBA" id="ARBA00009477"/>
    </source>
</evidence>
<dbReference type="AlphaFoldDB" id="A0A7U4DQH9"/>
<dbReference type="Pfam" id="PF25954">
    <property type="entry name" value="Beta-barrel_RND_2"/>
    <property type="match status" value="1"/>
</dbReference>
<evidence type="ECO:0000259" key="3">
    <source>
        <dbReference type="Pfam" id="PF25917"/>
    </source>
</evidence>
<dbReference type="Pfam" id="PF25917">
    <property type="entry name" value="BSH_RND"/>
    <property type="match status" value="1"/>
</dbReference>
<dbReference type="PANTHER" id="PTHR30469">
    <property type="entry name" value="MULTIDRUG RESISTANCE PROTEIN MDTA"/>
    <property type="match status" value="1"/>
</dbReference>
<proteinExistence type="inferred from homology"/>
<dbReference type="EMBL" id="CP002364">
    <property type="protein sequence ID" value="ADW19147.1"/>
    <property type="molecule type" value="Genomic_DNA"/>
</dbReference>
<dbReference type="Pfam" id="PF25876">
    <property type="entry name" value="HH_MFP_RND"/>
    <property type="match status" value="1"/>
</dbReference>
<dbReference type="SUPFAM" id="SSF111369">
    <property type="entry name" value="HlyD-like secretion proteins"/>
    <property type="match status" value="1"/>
</dbReference>
<dbReference type="KEGG" id="dpr:Despr_3014"/>
<feature type="domain" description="Multidrug resistance protein MdtA-like alpha-helical hairpin" evidence="2">
    <location>
        <begin position="107"/>
        <end position="164"/>
    </location>
</feature>
<feature type="domain" description="CusB-like beta-barrel" evidence="4">
    <location>
        <begin position="201"/>
        <end position="275"/>
    </location>
</feature>
<evidence type="ECO:0000259" key="4">
    <source>
        <dbReference type="Pfam" id="PF25954"/>
    </source>
</evidence>
<organism evidence="5 6">
    <name type="scientific">Desulfobulbus propionicus (strain ATCC 33891 / DSM 2032 / VKM B-1956 / 1pr3)</name>
    <dbReference type="NCBI Taxonomy" id="577650"/>
    <lineage>
        <taxon>Bacteria</taxon>
        <taxon>Pseudomonadati</taxon>
        <taxon>Thermodesulfobacteriota</taxon>
        <taxon>Desulfobulbia</taxon>
        <taxon>Desulfobulbales</taxon>
        <taxon>Desulfobulbaceae</taxon>
        <taxon>Desulfobulbus</taxon>
    </lineage>
</organism>
<dbReference type="InterPro" id="IPR058624">
    <property type="entry name" value="MdtA-like_HH"/>
</dbReference>
<dbReference type="InterPro" id="IPR058625">
    <property type="entry name" value="MdtA-like_BSH"/>
</dbReference>
<dbReference type="NCBIfam" id="TIGR01730">
    <property type="entry name" value="RND_mfp"/>
    <property type="match status" value="1"/>
</dbReference>
<comment type="similarity">
    <text evidence="1">Belongs to the membrane fusion protein (MFP) (TC 8.A.1) family.</text>
</comment>
<evidence type="ECO:0000313" key="6">
    <source>
        <dbReference type="Proteomes" id="UP000006365"/>
    </source>
</evidence>
<dbReference type="InterPro" id="IPR058792">
    <property type="entry name" value="Beta-barrel_RND_2"/>
</dbReference>
<sequence>MKIKPFLVSIAVIVVVVGALAGTKVLQITTLINKGKTTVVPPEVVTTCAVKEQNWESLVTAVGSLEAVQGVTITAEVTGKVTVIAFEPGTHVKAGELLVQQDIGTETAQLRAAEAAVALAKVTLDRSRKMLATKTVPEANYDNAEAQYKQALAQADAIRATIAKKTIRAPFSGLLGIRQVNIGQIIKEGEPIVSLQSLDPIFVNFLVPQQQLPLIRTGYPVRLTSDGLPDGQTINGAITAINPDVDASSRNIRVQATLGNQGELLRPGMFANVAVVLPKKSPVLTVPTTAVLYAPYSDSVFIVEETKAESGGKAGLVARQQFVRLGEKRGDFVAVTSGLKPEQTVVSTGVFKLRNGQGVVVDNTLAPEFNLAPQPKDS</sequence>
<dbReference type="RefSeq" id="WP_015725672.1">
    <property type="nucleotide sequence ID" value="NC_014972.1"/>
</dbReference>
<dbReference type="Gene3D" id="1.10.287.470">
    <property type="entry name" value="Helix hairpin bin"/>
    <property type="match status" value="1"/>
</dbReference>
<gene>
    <name evidence="5" type="ordered locus">Despr_3014</name>
</gene>
<dbReference type="GO" id="GO:1990281">
    <property type="term" value="C:efflux pump complex"/>
    <property type="evidence" value="ECO:0007669"/>
    <property type="project" value="TreeGrafter"/>
</dbReference>
<evidence type="ECO:0000313" key="5">
    <source>
        <dbReference type="EMBL" id="ADW19147.1"/>
    </source>
</evidence>
<dbReference type="Gene3D" id="2.40.420.20">
    <property type="match status" value="1"/>
</dbReference>
<dbReference type="Gene3D" id="2.40.30.170">
    <property type="match status" value="1"/>
</dbReference>
<keyword evidence="6" id="KW-1185">Reference proteome</keyword>
<name>A0A7U4DQH9_DESPD</name>
<accession>A0A7U4DQH9</accession>
<dbReference type="Proteomes" id="UP000006365">
    <property type="component" value="Chromosome"/>
</dbReference>